<dbReference type="GO" id="GO:0003824">
    <property type="term" value="F:catalytic activity"/>
    <property type="evidence" value="ECO:0007669"/>
    <property type="project" value="InterPro"/>
</dbReference>
<proteinExistence type="predicted"/>
<reference evidence="4" key="1">
    <citation type="submission" date="2021-01" db="EMBL/GenBank/DDBJ databases">
        <title>Modified the classification status of verrucomicrobia.</title>
        <authorList>
            <person name="Feng X."/>
        </authorList>
    </citation>
    <scope>NUCLEOTIDE SEQUENCE</scope>
    <source>
        <strain evidence="4">JCM 18052</strain>
    </source>
</reference>
<gene>
    <name evidence="4" type="ORF">JIN84_10215</name>
</gene>
<evidence type="ECO:0000313" key="4">
    <source>
        <dbReference type="EMBL" id="MBK1815988.1"/>
    </source>
</evidence>
<dbReference type="Proteomes" id="UP000600139">
    <property type="component" value="Unassembled WGS sequence"/>
</dbReference>
<dbReference type="PIRSF" id="PIRSF006281">
    <property type="entry name" value="MdoG"/>
    <property type="match status" value="1"/>
</dbReference>
<sequence>MHLPRRFSLLGCAVLVSTVGLAAAEDFSFDTLRAKARKMAAEPYAAPKLELADFWKKLTYDQHRDIRFKMESGLWAEEKEPFSIDFFHPGWTAKKMVTIHEVVDGKAGPLVFDQKLFDYGKQKIPAGTPSPQGYAGWRARTHLNTADYMDEFLVFMGASYFRAIPKDAPYGLSARGLSINSGLPGVPEEFPDFSEFYLEKPAMDSKSMRVSALLTGESVAGAYQFTITPGVETVVEVTAELTLRRPVAQLGLAPFSSMYWFGEGTHPKPLDFRPEVHDNDGLLMELGSGNLHYRPLETTKDQFRHCVFTMEKPRSWSLLQRDRSFASYQDPEALYHNRPSVRVEPVEGFDFGKLHLIEMPTKDETDDNVILLWEPTPGLEVGKPYKFHYRLRWMRDPKPSGIFTVRATRHGTPVQKPDQVLMAIDFAKPLNPELKVGDPKWDDISKLKPVVTINQKSVKLLHVGLSDLSMPNVDDLPAGLGRSDKLHMPQVLRAFFVCEPPKDLADMDMTCELQDETGKCVSERWVYLWKK</sequence>
<dbReference type="GO" id="GO:0051274">
    <property type="term" value="P:beta-glucan biosynthetic process"/>
    <property type="evidence" value="ECO:0007669"/>
    <property type="project" value="TreeGrafter"/>
</dbReference>
<evidence type="ECO:0000256" key="2">
    <source>
        <dbReference type="SAM" id="SignalP"/>
    </source>
</evidence>
<keyword evidence="5" id="KW-1185">Reference proteome</keyword>
<feature type="chain" id="PRO_5036943859" evidence="2">
    <location>
        <begin position="23"/>
        <end position="531"/>
    </location>
</feature>
<dbReference type="Pfam" id="PF04349">
    <property type="entry name" value="MdoG"/>
    <property type="match status" value="1"/>
</dbReference>
<evidence type="ECO:0000313" key="5">
    <source>
        <dbReference type="Proteomes" id="UP000600139"/>
    </source>
</evidence>
<feature type="domain" description="Glucan biosynthesis periplasmic MdoG C-terminal" evidence="3">
    <location>
        <begin position="27"/>
        <end position="529"/>
    </location>
</feature>
<dbReference type="AlphaFoldDB" id="A0A934R079"/>
<evidence type="ECO:0000256" key="1">
    <source>
        <dbReference type="ARBA" id="ARBA00004418"/>
    </source>
</evidence>
<keyword evidence="2" id="KW-0732">Signal</keyword>
<dbReference type="GO" id="GO:0030246">
    <property type="term" value="F:carbohydrate binding"/>
    <property type="evidence" value="ECO:0007669"/>
    <property type="project" value="InterPro"/>
</dbReference>
<dbReference type="InterPro" id="IPR011013">
    <property type="entry name" value="Gal_mutarotase_sf_dom"/>
</dbReference>
<protein>
    <submittedName>
        <fullName evidence="4">Glucan biosynthesis protein</fullName>
    </submittedName>
</protein>
<dbReference type="Gene3D" id="2.70.98.10">
    <property type="match status" value="1"/>
</dbReference>
<accession>A0A934R079</accession>
<comment type="caution">
    <text evidence="4">The sequence shown here is derived from an EMBL/GenBank/DDBJ whole genome shotgun (WGS) entry which is preliminary data.</text>
</comment>
<dbReference type="SUPFAM" id="SSF74650">
    <property type="entry name" value="Galactose mutarotase-like"/>
    <property type="match status" value="1"/>
</dbReference>
<dbReference type="RefSeq" id="WP_200350948.1">
    <property type="nucleotide sequence ID" value="NZ_BAABHZ010000006.1"/>
</dbReference>
<dbReference type="PANTHER" id="PTHR30504">
    <property type="entry name" value="GLUCANS BIOSYNTHESIS PROTEIN"/>
    <property type="match status" value="1"/>
</dbReference>
<dbReference type="EMBL" id="JAENIK010000011">
    <property type="protein sequence ID" value="MBK1815988.1"/>
    <property type="molecule type" value="Genomic_DNA"/>
</dbReference>
<name>A0A934R079_9BACT</name>
<dbReference type="InterPro" id="IPR014718">
    <property type="entry name" value="GH-type_carb-bd"/>
</dbReference>
<dbReference type="InterPro" id="IPR014438">
    <property type="entry name" value="Glucan_biosyn_MdoG/MdoD"/>
</dbReference>
<feature type="signal peptide" evidence="2">
    <location>
        <begin position="1"/>
        <end position="22"/>
    </location>
</feature>
<dbReference type="InterPro" id="IPR007444">
    <property type="entry name" value="Glucan_biosyn_MdoG_C"/>
</dbReference>
<evidence type="ECO:0000259" key="3">
    <source>
        <dbReference type="Pfam" id="PF04349"/>
    </source>
</evidence>
<comment type="subcellular location">
    <subcellularLocation>
        <location evidence="1">Periplasm</location>
    </subcellularLocation>
</comment>
<organism evidence="4 5">
    <name type="scientific">Luteolibacter yonseiensis</name>
    <dbReference type="NCBI Taxonomy" id="1144680"/>
    <lineage>
        <taxon>Bacteria</taxon>
        <taxon>Pseudomonadati</taxon>
        <taxon>Verrucomicrobiota</taxon>
        <taxon>Verrucomicrobiia</taxon>
        <taxon>Verrucomicrobiales</taxon>
        <taxon>Verrucomicrobiaceae</taxon>
        <taxon>Luteolibacter</taxon>
    </lineage>
</organism>
<dbReference type="GO" id="GO:0030288">
    <property type="term" value="C:outer membrane-bounded periplasmic space"/>
    <property type="evidence" value="ECO:0007669"/>
    <property type="project" value="TreeGrafter"/>
</dbReference>
<dbReference type="PANTHER" id="PTHR30504:SF2">
    <property type="entry name" value="GLUCANS BIOSYNTHESIS PROTEIN G"/>
    <property type="match status" value="1"/>
</dbReference>